<evidence type="ECO:0000256" key="5">
    <source>
        <dbReference type="SAM" id="Phobius"/>
    </source>
</evidence>
<protein>
    <submittedName>
        <fullName evidence="7">Putative ferric reductase</fullName>
    </submittedName>
</protein>
<dbReference type="OrthoDB" id="4827239at2"/>
<dbReference type="EMBL" id="BCSX01000068">
    <property type="protein sequence ID" value="GAS93006.1"/>
    <property type="molecule type" value="Genomic_DNA"/>
</dbReference>
<dbReference type="Proteomes" id="UP000069620">
    <property type="component" value="Unassembled WGS sequence"/>
</dbReference>
<feature type="domain" description="Ferric oxidoreductase" evidence="6">
    <location>
        <begin position="13"/>
        <end position="135"/>
    </location>
</feature>
<evidence type="ECO:0000259" key="6">
    <source>
        <dbReference type="Pfam" id="PF01794"/>
    </source>
</evidence>
<name>A0A100W7K2_9MYCO</name>
<dbReference type="AlphaFoldDB" id="A0A100W7K2"/>
<feature type="transmembrane region" description="Helical" evidence="5">
    <location>
        <begin position="92"/>
        <end position="112"/>
    </location>
</feature>
<feature type="transmembrane region" description="Helical" evidence="5">
    <location>
        <begin position="6"/>
        <end position="30"/>
    </location>
</feature>
<sequence length="187" mass="20410">MTDEALWALGRGTGVTALAFLTVSVALGIGTRSGRSLLALPRFAVTDVHRFAALAATLLVVLHLGLLFFDPYAQLRLVDLAVPFLGRYRPLWQGLGTLAFDLLIVVIATSLLRHRLGVRVFRTVHWITYALWPIALAHALGNGTDVYAVWFLVFASCCVVTVGAALVWRLQSNFTEYTKARASGRAS</sequence>
<evidence type="ECO:0000313" key="8">
    <source>
        <dbReference type="Proteomes" id="UP000069620"/>
    </source>
</evidence>
<feature type="transmembrane region" description="Helical" evidence="5">
    <location>
        <begin position="147"/>
        <end position="168"/>
    </location>
</feature>
<proteinExistence type="predicted"/>
<accession>A0A100W7K2</accession>
<feature type="transmembrane region" description="Helical" evidence="5">
    <location>
        <begin position="124"/>
        <end position="141"/>
    </location>
</feature>
<organism evidence="7 8">
    <name type="scientific">Mycolicibacterium brisbanense</name>
    <dbReference type="NCBI Taxonomy" id="146020"/>
    <lineage>
        <taxon>Bacteria</taxon>
        <taxon>Bacillati</taxon>
        <taxon>Actinomycetota</taxon>
        <taxon>Actinomycetes</taxon>
        <taxon>Mycobacteriales</taxon>
        <taxon>Mycobacteriaceae</taxon>
        <taxon>Mycolicibacterium</taxon>
    </lineage>
</organism>
<reference evidence="8" key="1">
    <citation type="journal article" date="2016" name="Genome Announc.">
        <title>Draft Genome Sequences of Five Rapidly Growing Mycobacterium Species, M. thermoresistibile, M. fortuitum subsp. acetamidolyticum, M. canariasense, M. brisbanense, and M. novocastrense.</title>
        <authorList>
            <person name="Katahira K."/>
            <person name="Ogura Y."/>
            <person name="Gotoh Y."/>
            <person name="Hayashi T."/>
        </authorList>
    </citation>
    <scope>NUCLEOTIDE SEQUENCE [LARGE SCALE GENOMIC DNA]</scope>
    <source>
        <strain evidence="8">JCM15654</strain>
    </source>
</reference>
<dbReference type="GO" id="GO:0016020">
    <property type="term" value="C:membrane"/>
    <property type="evidence" value="ECO:0007669"/>
    <property type="project" value="UniProtKB-SubCell"/>
</dbReference>
<feature type="transmembrane region" description="Helical" evidence="5">
    <location>
        <begin position="51"/>
        <end position="72"/>
    </location>
</feature>
<keyword evidence="8" id="KW-1185">Reference proteome</keyword>
<keyword evidence="2 5" id="KW-0812">Transmembrane</keyword>
<keyword evidence="4 5" id="KW-0472">Membrane</keyword>
<gene>
    <name evidence="7" type="ORF">RMCB_7102</name>
</gene>
<dbReference type="InterPro" id="IPR013130">
    <property type="entry name" value="Fe3_Rdtase_TM_dom"/>
</dbReference>
<keyword evidence="3 5" id="KW-1133">Transmembrane helix</keyword>
<reference evidence="8" key="2">
    <citation type="submission" date="2016-02" db="EMBL/GenBank/DDBJ databases">
        <title>Draft genome sequence of five rapidly growing Mycobacterium species.</title>
        <authorList>
            <person name="Katahira K."/>
            <person name="Gotou Y."/>
            <person name="Iida K."/>
            <person name="Ogura Y."/>
            <person name="Hayashi T."/>
        </authorList>
    </citation>
    <scope>NUCLEOTIDE SEQUENCE [LARGE SCALE GENOMIC DNA]</scope>
    <source>
        <strain evidence="8">JCM15654</strain>
    </source>
</reference>
<evidence type="ECO:0000256" key="4">
    <source>
        <dbReference type="ARBA" id="ARBA00023136"/>
    </source>
</evidence>
<comment type="subcellular location">
    <subcellularLocation>
        <location evidence="1">Membrane</location>
        <topology evidence="1">Multi-pass membrane protein</topology>
    </subcellularLocation>
</comment>
<dbReference type="STRING" id="146020.RMCB_7102"/>
<evidence type="ECO:0000256" key="3">
    <source>
        <dbReference type="ARBA" id="ARBA00022989"/>
    </source>
</evidence>
<evidence type="ECO:0000256" key="1">
    <source>
        <dbReference type="ARBA" id="ARBA00004141"/>
    </source>
</evidence>
<evidence type="ECO:0000256" key="2">
    <source>
        <dbReference type="ARBA" id="ARBA00022692"/>
    </source>
</evidence>
<evidence type="ECO:0000313" key="7">
    <source>
        <dbReference type="EMBL" id="GAS93006.1"/>
    </source>
</evidence>
<dbReference type="RefSeq" id="WP_062832523.1">
    <property type="nucleotide sequence ID" value="NZ_BCSX01000068.1"/>
</dbReference>
<comment type="caution">
    <text evidence="7">The sequence shown here is derived from an EMBL/GenBank/DDBJ whole genome shotgun (WGS) entry which is preliminary data.</text>
</comment>
<dbReference type="Pfam" id="PF01794">
    <property type="entry name" value="Ferric_reduct"/>
    <property type="match status" value="1"/>
</dbReference>